<feature type="signal peptide" evidence="1">
    <location>
        <begin position="1"/>
        <end position="15"/>
    </location>
</feature>
<organism evidence="2">
    <name type="scientific">Puccinia triticina (isolate 1-1 / race 1 (BBBD))</name>
    <name type="common">Brown leaf rust fungus</name>
    <dbReference type="NCBI Taxonomy" id="630390"/>
    <lineage>
        <taxon>Eukaryota</taxon>
        <taxon>Fungi</taxon>
        <taxon>Dikarya</taxon>
        <taxon>Basidiomycota</taxon>
        <taxon>Pucciniomycotina</taxon>
        <taxon>Pucciniomycetes</taxon>
        <taxon>Pucciniales</taxon>
        <taxon>Pucciniaceae</taxon>
        <taxon>Puccinia</taxon>
    </lineage>
</organism>
<name>A0A180GI66_PUCT1</name>
<reference evidence="2" key="2">
    <citation type="submission" date="2016-05" db="EMBL/GenBank/DDBJ databases">
        <title>Comparative analysis highlights variable genome content of wheat rusts and divergence of the mating loci.</title>
        <authorList>
            <person name="Cuomo C.A."/>
            <person name="Bakkeren G."/>
            <person name="Szabo L."/>
            <person name="Khalil H."/>
            <person name="Joly D."/>
            <person name="Goldberg J."/>
            <person name="Young S."/>
            <person name="Zeng Q."/>
            <person name="Fellers J."/>
        </authorList>
    </citation>
    <scope>NUCLEOTIDE SEQUENCE [LARGE SCALE GENOMIC DNA]</scope>
    <source>
        <strain evidence="2">1-1 BBBD Race 1</strain>
    </source>
</reference>
<evidence type="ECO:0008006" key="5">
    <source>
        <dbReference type="Google" id="ProtNLM"/>
    </source>
</evidence>
<accession>A0A180GI66</accession>
<protein>
    <recommendedName>
        <fullName evidence="5">Secreted protein</fullName>
    </recommendedName>
</protein>
<dbReference type="VEuPathDB" id="FungiDB:PTTG_27734"/>
<sequence>MQLFKSLFMLSSVTSFGVLAAAPKPQPVIDKGTAFTCFDLPGFPAGWCASKIGTPNGFNKKVNFYTIVGANQVGAKNHLNYNCEGLNQDGNKCCKSGFIPKFENNGYAAVSDDDCQTKAGVPKTP</sequence>
<evidence type="ECO:0000313" key="2">
    <source>
        <dbReference type="EMBL" id="OAV92169.1"/>
    </source>
</evidence>
<dbReference type="Proteomes" id="UP000005240">
    <property type="component" value="Unassembled WGS sequence"/>
</dbReference>
<reference evidence="3" key="4">
    <citation type="submission" date="2025-05" db="UniProtKB">
        <authorList>
            <consortium name="EnsemblFungi"/>
        </authorList>
    </citation>
    <scope>IDENTIFICATION</scope>
    <source>
        <strain evidence="3">isolate 1-1 / race 1 (BBBD)</strain>
    </source>
</reference>
<evidence type="ECO:0000313" key="3">
    <source>
        <dbReference type="EnsemblFungi" id="PTTG_27734-t43_1-p1"/>
    </source>
</evidence>
<dbReference type="EnsemblFungi" id="PTTG_27734-t43_1">
    <property type="protein sequence ID" value="PTTG_27734-t43_1-p1"/>
    <property type="gene ID" value="PTTG_27734"/>
</dbReference>
<keyword evidence="4" id="KW-1185">Reference proteome</keyword>
<reference evidence="2" key="1">
    <citation type="submission" date="2009-11" db="EMBL/GenBank/DDBJ databases">
        <authorList>
            <consortium name="The Broad Institute Genome Sequencing Platform"/>
            <person name="Ward D."/>
            <person name="Feldgarden M."/>
            <person name="Earl A."/>
            <person name="Young S.K."/>
            <person name="Zeng Q."/>
            <person name="Koehrsen M."/>
            <person name="Alvarado L."/>
            <person name="Berlin A."/>
            <person name="Bochicchio J."/>
            <person name="Borenstein D."/>
            <person name="Chapman S.B."/>
            <person name="Chen Z."/>
            <person name="Engels R."/>
            <person name="Freedman E."/>
            <person name="Gellesch M."/>
            <person name="Goldberg J."/>
            <person name="Griggs A."/>
            <person name="Gujja S."/>
            <person name="Heilman E."/>
            <person name="Heiman D."/>
            <person name="Hepburn T."/>
            <person name="Howarth C."/>
            <person name="Jen D."/>
            <person name="Larson L."/>
            <person name="Lewis B."/>
            <person name="Mehta T."/>
            <person name="Park D."/>
            <person name="Pearson M."/>
            <person name="Roberts A."/>
            <person name="Saif S."/>
            <person name="Shea T."/>
            <person name="Shenoy N."/>
            <person name="Sisk P."/>
            <person name="Stolte C."/>
            <person name="Sykes S."/>
            <person name="Thomson T."/>
            <person name="Walk T."/>
            <person name="White J."/>
            <person name="Yandava C."/>
            <person name="Izard J."/>
            <person name="Baranova O.V."/>
            <person name="Blanton J.M."/>
            <person name="Tanner A.C."/>
            <person name="Dewhirst F.E."/>
            <person name="Haas B."/>
            <person name="Nusbaum C."/>
            <person name="Birren B."/>
        </authorList>
    </citation>
    <scope>NUCLEOTIDE SEQUENCE [LARGE SCALE GENOMIC DNA]</scope>
    <source>
        <strain evidence="2">1-1 BBBD Race 1</strain>
    </source>
</reference>
<dbReference type="EMBL" id="ADAS02000068">
    <property type="protein sequence ID" value="OAV92169.1"/>
    <property type="molecule type" value="Genomic_DNA"/>
</dbReference>
<keyword evidence="1" id="KW-0732">Signal</keyword>
<evidence type="ECO:0000313" key="4">
    <source>
        <dbReference type="Proteomes" id="UP000005240"/>
    </source>
</evidence>
<reference evidence="3 4" key="3">
    <citation type="journal article" date="2017" name="G3 (Bethesda)">
        <title>Comparative analysis highlights variable genome content of wheat rusts and divergence of the mating loci.</title>
        <authorList>
            <person name="Cuomo C.A."/>
            <person name="Bakkeren G."/>
            <person name="Khalil H.B."/>
            <person name="Panwar V."/>
            <person name="Joly D."/>
            <person name="Linning R."/>
            <person name="Sakthikumar S."/>
            <person name="Song X."/>
            <person name="Adiconis X."/>
            <person name="Fan L."/>
            <person name="Goldberg J.M."/>
            <person name="Levin J.Z."/>
            <person name="Young S."/>
            <person name="Zeng Q."/>
            <person name="Anikster Y."/>
            <person name="Bruce M."/>
            <person name="Wang M."/>
            <person name="Yin C."/>
            <person name="McCallum B."/>
            <person name="Szabo L.J."/>
            <person name="Hulbert S."/>
            <person name="Chen X."/>
            <person name="Fellers J.P."/>
        </authorList>
    </citation>
    <scope>NUCLEOTIDE SEQUENCE</scope>
    <source>
        <strain evidence="3">isolate 1-1 / race 1 (BBBD)</strain>
        <strain evidence="4">Isolate 1-1 / race 1 (BBBD)</strain>
    </source>
</reference>
<evidence type="ECO:0000256" key="1">
    <source>
        <dbReference type="SAM" id="SignalP"/>
    </source>
</evidence>
<dbReference type="OrthoDB" id="10506654at2759"/>
<feature type="chain" id="PRO_5013198547" description="Secreted protein" evidence="1">
    <location>
        <begin position="16"/>
        <end position="125"/>
    </location>
</feature>
<proteinExistence type="predicted"/>
<dbReference type="AlphaFoldDB" id="A0A180GI66"/>
<gene>
    <name evidence="2" type="ORF">PTTG_27734</name>
</gene>